<evidence type="ECO:0000256" key="4">
    <source>
        <dbReference type="ARBA" id="ARBA00023237"/>
    </source>
</evidence>
<keyword evidence="4 6" id="KW-0998">Cell outer membrane</keyword>
<comment type="subunit">
    <text evidence="6">Component of the lipopolysaccharide transport and assembly complex. Interacts with LptD.</text>
</comment>
<sequence length="165" mass="18279" precursor="true">MKKLLLILNVLVWLTACGGEPFHLRGEKPLPAVLSQGVYLAGIDPRSDFGIALRDGLEDAGAEIKQDEQAAATTLTILKLDESRSVSGYSSTRQVREFNHFVNVNFRVKARGMAEGVERSVNAERSQVYDGKYVLGTAEEEAVIKEDLRREAVRLILLRLQAVKP</sequence>
<dbReference type="PANTHER" id="PTHR38098">
    <property type="entry name" value="LPS-ASSEMBLY LIPOPROTEIN LPTE"/>
    <property type="match status" value="1"/>
</dbReference>
<dbReference type="GO" id="GO:1990351">
    <property type="term" value="C:transporter complex"/>
    <property type="evidence" value="ECO:0007669"/>
    <property type="project" value="TreeGrafter"/>
</dbReference>
<dbReference type="InterPro" id="IPR007485">
    <property type="entry name" value="LPS_assembly_LptE"/>
</dbReference>
<keyword evidence="1 6" id="KW-0732">Signal</keyword>
<dbReference type="Pfam" id="PF04390">
    <property type="entry name" value="LptE"/>
    <property type="match status" value="1"/>
</dbReference>
<comment type="subcellular location">
    <subcellularLocation>
        <location evidence="6">Cell outer membrane</location>
        <topology evidence="6">Lipid-anchor</topology>
    </subcellularLocation>
</comment>
<dbReference type="GO" id="GO:0009279">
    <property type="term" value="C:cell outer membrane"/>
    <property type="evidence" value="ECO:0007669"/>
    <property type="project" value="UniProtKB-SubCell"/>
</dbReference>
<dbReference type="Gene3D" id="3.30.160.150">
    <property type="entry name" value="Lipoprotein like domain"/>
    <property type="match status" value="1"/>
</dbReference>
<dbReference type="GO" id="GO:0015920">
    <property type="term" value="P:lipopolysaccharide transport"/>
    <property type="evidence" value="ECO:0007669"/>
    <property type="project" value="TreeGrafter"/>
</dbReference>
<name>A0A656HBJ5_THINJ</name>
<evidence type="ECO:0000313" key="8">
    <source>
        <dbReference type="Proteomes" id="UP000005317"/>
    </source>
</evidence>
<evidence type="ECO:0000256" key="1">
    <source>
        <dbReference type="ARBA" id="ARBA00022729"/>
    </source>
</evidence>
<dbReference type="Proteomes" id="UP000005317">
    <property type="component" value="Unassembled WGS sequence"/>
</dbReference>
<comment type="function">
    <text evidence="6">Together with LptD, is involved in the assembly of lipopolysaccharide (LPS) at the surface of the outer membrane. Required for the proper assembly of LptD. Binds LPS and may serve as the LPS recognition site at the outer membrane.</text>
</comment>
<gene>
    <name evidence="6" type="primary">lptE</name>
    <name evidence="7" type="ORF">Thini_0089</name>
</gene>
<dbReference type="OrthoDB" id="5624329at2"/>
<dbReference type="HAMAP" id="MF_01186">
    <property type="entry name" value="LPS_assembly_LptE"/>
    <property type="match status" value="1"/>
</dbReference>
<evidence type="ECO:0000256" key="5">
    <source>
        <dbReference type="ARBA" id="ARBA00023288"/>
    </source>
</evidence>
<dbReference type="EMBL" id="JH651384">
    <property type="protein sequence ID" value="EIJ32756.1"/>
    <property type="molecule type" value="Genomic_DNA"/>
</dbReference>
<protein>
    <recommendedName>
        <fullName evidence="6">LPS-assembly lipoprotein LptE</fullName>
    </recommendedName>
</protein>
<keyword evidence="2 6" id="KW-0472">Membrane</keyword>
<evidence type="ECO:0000256" key="6">
    <source>
        <dbReference type="HAMAP-Rule" id="MF_01186"/>
    </source>
</evidence>
<organism evidence="7 8">
    <name type="scientific">Thiothrix nivea (strain ATCC 35100 / DSM 5205 / JP2)</name>
    <dbReference type="NCBI Taxonomy" id="870187"/>
    <lineage>
        <taxon>Bacteria</taxon>
        <taxon>Pseudomonadati</taxon>
        <taxon>Pseudomonadota</taxon>
        <taxon>Gammaproteobacteria</taxon>
        <taxon>Thiotrichales</taxon>
        <taxon>Thiotrichaceae</taxon>
        <taxon>Thiothrix</taxon>
    </lineage>
</organism>
<proteinExistence type="inferred from homology"/>
<dbReference type="GO" id="GO:0043165">
    <property type="term" value="P:Gram-negative-bacterium-type cell outer membrane assembly"/>
    <property type="evidence" value="ECO:0007669"/>
    <property type="project" value="UniProtKB-UniRule"/>
</dbReference>
<dbReference type="PANTHER" id="PTHR38098:SF1">
    <property type="entry name" value="LPS-ASSEMBLY LIPOPROTEIN LPTE"/>
    <property type="match status" value="1"/>
</dbReference>
<dbReference type="RefSeq" id="WP_002706657.1">
    <property type="nucleotide sequence ID" value="NZ_JH651384.1"/>
</dbReference>
<evidence type="ECO:0000313" key="7">
    <source>
        <dbReference type="EMBL" id="EIJ32756.1"/>
    </source>
</evidence>
<dbReference type="AlphaFoldDB" id="A0A656HBJ5"/>
<comment type="similarity">
    <text evidence="6">Belongs to the LptE lipoprotein family.</text>
</comment>
<evidence type="ECO:0000256" key="2">
    <source>
        <dbReference type="ARBA" id="ARBA00023136"/>
    </source>
</evidence>
<keyword evidence="5 6" id="KW-0449">Lipoprotein</keyword>
<accession>A0A656HBJ5</accession>
<evidence type="ECO:0000256" key="3">
    <source>
        <dbReference type="ARBA" id="ARBA00023139"/>
    </source>
</evidence>
<keyword evidence="8" id="KW-1185">Reference proteome</keyword>
<dbReference type="GO" id="GO:0001530">
    <property type="term" value="F:lipopolysaccharide binding"/>
    <property type="evidence" value="ECO:0007669"/>
    <property type="project" value="TreeGrafter"/>
</dbReference>
<keyword evidence="3 6" id="KW-0564">Palmitate</keyword>
<reference evidence="8" key="1">
    <citation type="journal article" date="2011" name="Stand. Genomic Sci.">
        <title>Genome sequence of the filamentous, gliding Thiothrix nivea neotype strain (JP2(T)).</title>
        <authorList>
            <person name="Lapidus A."/>
            <person name="Nolan M."/>
            <person name="Lucas S."/>
            <person name="Glavina Del Rio T."/>
            <person name="Tice H."/>
            <person name="Cheng J.F."/>
            <person name="Tapia R."/>
            <person name="Han C."/>
            <person name="Goodwin L."/>
            <person name="Pitluck S."/>
            <person name="Liolios K."/>
            <person name="Pagani I."/>
            <person name="Ivanova N."/>
            <person name="Huntemann M."/>
            <person name="Mavromatis K."/>
            <person name="Mikhailova N."/>
            <person name="Pati A."/>
            <person name="Chen A."/>
            <person name="Palaniappan K."/>
            <person name="Land M."/>
            <person name="Brambilla E.M."/>
            <person name="Rohde M."/>
            <person name="Abt B."/>
            <person name="Verbarg S."/>
            <person name="Goker M."/>
            <person name="Bristow J."/>
            <person name="Eisen J.A."/>
            <person name="Markowitz V."/>
            <person name="Hugenholtz P."/>
            <person name="Kyrpides N.C."/>
            <person name="Klenk H.P."/>
            <person name="Woyke T."/>
        </authorList>
    </citation>
    <scope>NUCLEOTIDE SEQUENCE [LARGE SCALE GENOMIC DNA]</scope>
    <source>
        <strain evidence="8">ATCC 35100 / DSM 5205 / JP2</strain>
    </source>
</reference>
<dbReference type="PROSITE" id="PS51257">
    <property type="entry name" value="PROKAR_LIPOPROTEIN"/>
    <property type="match status" value="1"/>
</dbReference>